<evidence type="ECO:0000256" key="1">
    <source>
        <dbReference type="SAM" id="Phobius"/>
    </source>
</evidence>
<evidence type="ECO:0000313" key="3">
    <source>
        <dbReference type="EMBL" id="MFC3121678.1"/>
    </source>
</evidence>
<feature type="signal peptide" evidence="2">
    <location>
        <begin position="1"/>
        <end position="23"/>
    </location>
</feature>
<keyword evidence="1" id="KW-1133">Transmembrane helix</keyword>
<sequence>MKRTPIVSALLLALVGAINNAEAASYEVQTLPFDTISQEYFAASIDNTGLMLITARDAFNPPIDLSILDLNGAPLSDPDEAAQGNFNDFDYQVVVERLRGAAATLGRASVQFPADARFQKLASELAYKTDGTDTSYIFGFDQETEGTAGFTFALDTRITDSVFGSHIVGNMPAPFFRLDYVDENGEDQIFVINDFLQRGFVQVGDNVTALLPPNIEAGGYSEAYQINENFQVAGVSSIGTNDVIQERLTICNDDEQRADVPVEACVFSIFNQLDFSSDYIPDAAALYGPQSGETRATSLELRPTIWQLDAEGNLLSTQVYDSLHEPDEFSAFNYTRGLDINNAGTMVGFSTVLVDENALPQVAAVFENGVTTRLVDDDEFLPSYATQINDNNFIVGFVAQRVNNALRNKMFVFDRNTNENRVVQGFFLGSATYPRAMNNNNIVVGDAESNENVTAQNRPRVGFMYDINSDTFTNLNDLLPCDSPYKIISATDINDNNEILADAFVSLPFKNPRGVVQLDDAGEERMFDTVISVKLNPTGNPPADCGETDNGFRERQGASITFWLVLPLLIIALYRRLKFS</sequence>
<dbReference type="EMBL" id="JBHRSW010000014">
    <property type="protein sequence ID" value="MFC3121678.1"/>
    <property type="molecule type" value="Genomic_DNA"/>
</dbReference>
<dbReference type="Pfam" id="PF11949">
    <property type="entry name" value="DUF3466"/>
    <property type="match status" value="1"/>
</dbReference>
<reference evidence="4" key="1">
    <citation type="journal article" date="2019" name="Int. J. Syst. Evol. Microbiol.">
        <title>The Global Catalogue of Microorganisms (GCM) 10K type strain sequencing project: providing services to taxonomists for standard genome sequencing and annotation.</title>
        <authorList>
            <consortium name="The Broad Institute Genomics Platform"/>
            <consortium name="The Broad Institute Genome Sequencing Center for Infectious Disease"/>
            <person name="Wu L."/>
            <person name="Ma J."/>
        </authorList>
    </citation>
    <scope>NUCLEOTIDE SEQUENCE [LARGE SCALE GENOMIC DNA]</scope>
    <source>
        <strain evidence="4">KCTC 52473</strain>
    </source>
</reference>
<keyword evidence="2" id="KW-0732">Signal</keyword>
<evidence type="ECO:0000313" key="4">
    <source>
        <dbReference type="Proteomes" id="UP001595478"/>
    </source>
</evidence>
<comment type="caution">
    <text evidence="3">The sequence shown here is derived from an EMBL/GenBank/DDBJ whole genome shotgun (WGS) entry which is preliminary data.</text>
</comment>
<organism evidence="3 4">
    <name type="scientific">Agaribacter flavus</name>
    <dbReference type="NCBI Taxonomy" id="1902781"/>
    <lineage>
        <taxon>Bacteria</taxon>
        <taxon>Pseudomonadati</taxon>
        <taxon>Pseudomonadota</taxon>
        <taxon>Gammaproteobacteria</taxon>
        <taxon>Alteromonadales</taxon>
        <taxon>Alteromonadaceae</taxon>
        <taxon>Agaribacter</taxon>
    </lineage>
</organism>
<dbReference type="InterPro" id="IPR022562">
    <property type="entry name" value="DUF3466"/>
</dbReference>
<keyword evidence="1" id="KW-0472">Membrane</keyword>
<name>A0ABV7FPR4_9ALTE</name>
<evidence type="ECO:0000256" key="2">
    <source>
        <dbReference type="SAM" id="SignalP"/>
    </source>
</evidence>
<dbReference type="Proteomes" id="UP001595478">
    <property type="component" value="Unassembled WGS sequence"/>
</dbReference>
<feature type="transmembrane region" description="Helical" evidence="1">
    <location>
        <begin position="557"/>
        <end position="574"/>
    </location>
</feature>
<keyword evidence="4" id="KW-1185">Reference proteome</keyword>
<gene>
    <name evidence="3" type="ORF">ACFOHL_08595</name>
</gene>
<dbReference type="RefSeq" id="WP_376919813.1">
    <property type="nucleotide sequence ID" value="NZ_JBHRSW010000014.1"/>
</dbReference>
<proteinExistence type="predicted"/>
<keyword evidence="1" id="KW-0812">Transmembrane</keyword>
<feature type="chain" id="PRO_5046201756" evidence="2">
    <location>
        <begin position="24"/>
        <end position="580"/>
    </location>
</feature>
<accession>A0ABV7FPR4</accession>
<protein>
    <submittedName>
        <fullName evidence="3">DUF3466 family protein</fullName>
    </submittedName>
</protein>